<keyword evidence="12" id="KW-0862">Zinc</keyword>
<keyword evidence="10" id="KW-0808">Transferase</keyword>
<dbReference type="GO" id="GO:0003871">
    <property type="term" value="F:5-methyltetrahydropteroyltriglutamate-homocysteine S-methyltransferase activity"/>
    <property type="evidence" value="ECO:0007669"/>
    <property type="project" value="UniProtKB-EC"/>
</dbReference>
<dbReference type="EMBL" id="JYNV01000060">
    <property type="protein sequence ID" value="KZM27662.1"/>
    <property type="molecule type" value="Genomic_DNA"/>
</dbReference>
<organism evidence="17 18">
    <name type="scientific">Didymella rabiei</name>
    <name type="common">Chickpea ascochyta blight fungus</name>
    <name type="synonym">Mycosphaerella rabiei</name>
    <dbReference type="NCBI Taxonomy" id="5454"/>
    <lineage>
        <taxon>Eukaryota</taxon>
        <taxon>Fungi</taxon>
        <taxon>Dikarya</taxon>
        <taxon>Ascomycota</taxon>
        <taxon>Pezizomycotina</taxon>
        <taxon>Dothideomycetes</taxon>
        <taxon>Pleosporomycetidae</taxon>
        <taxon>Pleosporales</taxon>
        <taxon>Pleosporineae</taxon>
        <taxon>Didymellaceae</taxon>
        <taxon>Ascochyta</taxon>
    </lineage>
</organism>
<comment type="function">
    <text evidence="2">Catalyzes the transfer of a methyl group from 5-methyltetrahydrofolate to homocysteine resulting in methionine formation.</text>
</comment>
<evidence type="ECO:0000259" key="16">
    <source>
        <dbReference type="PROSITE" id="PS50943"/>
    </source>
</evidence>
<evidence type="ECO:0000256" key="8">
    <source>
        <dbReference type="ARBA" id="ARBA00022603"/>
    </source>
</evidence>
<keyword evidence="8" id="KW-0489">Methyltransferase</keyword>
<comment type="caution">
    <text evidence="17">The sequence shown here is derived from an EMBL/GenBank/DDBJ whole genome shotgun (WGS) entry which is preliminary data.</text>
</comment>
<comment type="similarity">
    <text evidence="4">Belongs to the vitamin-B12 independent methionine synthase family.</text>
</comment>
<dbReference type="NCBIfam" id="NF003556">
    <property type="entry name" value="PRK05222.1"/>
    <property type="match status" value="1"/>
</dbReference>
<evidence type="ECO:0000256" key="4">
    <source>
        <dbReference type="ARBA" id="ARBA00009553"/>
    </source>
</evidence>
<evidence type="ECO:0000256" key="13">
    <source>
        <dbReference type="ARBA" id="ARBA00023167"/>
    </source>
</evidence>
<dbReference type="InterPro" id="IPR006276">
    <property type="entry name" value="Cobalamin-indep_Met_synthase"/>
</dbReference>
<dbReference type="Pfam" id="PF08267">
    <property type="entry name" value="Meth_synt_1"/>
    <property type="match status" value="1"/>
</dbReference>
<dbReference type="CDD" id="cd03311">
    <property type="entry name" value="CIMS_C_terminal_like"/>
    <property type="match status" value="1"/>
</dbReference>
<dbReference type="SUPFAM" id="SSF51726">
    <property type="entry name" value="UROD/MetE-like"/>
    <property type="match status" value="2"/>
</dbReference>
<evidence type="ECO:0000256" key="10">
    <source>
        <dbReference type="ARBA" id="ARBA00022679"/>
    </source>
</evidence>
<name>A0A163LCA1_DIDRA</name>
<keyword evidence="11" id="KW-0479">Metal-binding</keyword>
<accession>A0A163LCA1</accession>
<comment type="similarity">
    <text evidence="5">Belongs to the MBF1 family.</text>
</comment>
<dbReference type="InterPro" id="IPR010982">
    <property type="entry name" value="Lambda_DNA-bd_dom_sf"/>
</dbReference>
<dbReference type="STRING" id="5454.A0A163LCA1"/>
<dbReference type="SUPFAM" id="SSF47413">
    <property type="entry name" value="lambda repressor-like DNA-binding domains"/>
    <property type="match status" value="1"/>
</dbReference>
<evidence type="ECO:0000313" key="17">
    <source>
        <dbReference type="EMBL" id="KZM27662.1"/>
    </source>
</evidence>
<dbReference type="HAMAP" id="MF_00172">
    <property type="entry name" value="Meth_synth"/>
    <property type="match status" value="1"/>
</dbReference>
<dbReference type="Gene3D" id="3.20.20.210">
    <property type="match status" value="2"/>
</dbReference>
<evidence type="ECO:0000256" key="3">
    <source>
        <dbReference type="ARBA" id="ARBA00004681"/>
    </source>
</evidence>
<evidence type="ECO:0000256" key="12">
    <source>
        <dbReference type="ARBA" id="ARBA00022833"/>
    </source>
</evidence>
<dbReference type="PROSITE" id="PS50943">
    <property type="entry name" value="HTH_CROC1"/>
    <property type="match status" value="1"/>
</dbReference>
<evidence type="ECO:0000256" key="14">
    <source>
        <dbReference type="ARBA" id="ARBA00035107"/>
    </source>
</evidence>
<dbReference type="GO" id="GO:0003677">
    <property type="term" value="F:DNA binding"/>
    <property type="evidence" value="ECO:0007669"/>
    <property type="project" value="InterPro"/>
</dbReference>
<keyword evidence="13" id="KW-0486">Methionine biosynthesis</keyword>
<evidence type="ECO:0000256" key="6">
    <source>
        <dbReference type="ARBA" id="ARBA00012034"/>
    </source>
</evidence>
<dbReference type="InterPro" id="IPR001387">
    <property type="entry name" value="Cro/C1-type_HTH"/>
</dbReference>
<protein>
    <recommendedName>
        <fullName evidence="7">Multiprotein-bridging factor 1</fullName>
        <ecNumber evidence="6">2.1.1.14</ecNumber>
    </recommendedName>
</protein>
<comment type="pathway">
    <text evidence="3">Amino-acid biosynthesis; L-methionine biosynthesis via de novo pathway; L-methionine from L-homocysteine (MetE route): step 1/1.</text>
</comment>
<dbReference type="GO" id="GO:0008270">
    <property type="term" value="F:zinc ion binding"/>
    <property type="evidence" value="ECO:0007669"/>
    <property type="project" value="InterPro"/>
</dbReference>
<dbReference type="InterPro" id="IPR038071">
    <property type="entry name" value="UROD/MetE-like_sf"/>
</dbReference>
<evidence type="ECO:0000256" key="5">
    <source>
        <dbReference type="ARBA" id="ARBA00009802"/>
    </source>
</evidence>
<dbReference type="UniPathway" id="UPA00051">
    <property type="reaction ID" value="UER00082"/>
</dbReference>
<dbReference type="CDD" id="cd00093">
    <property type="entry name" value="HTH_XRE"/>
    <property type="match status" value="1"/>
</dbReference>
<dbReference type="Proteomes" id="UP000076837">
    <property type="component" value="Unassembled WGS sequence"/>
</dbReference>
<comment type="function">
    <text evidence="14">Transcriptional coactivator that stimulates GCN4-dependent transcriptional activity by bridging the DNA-binding region of GCN4 and TBP (SPT15), thereby recruiting TBP to GCN4-bound promoters. Involved in induction of the ribosome quality control (RQC) pathway; a pathway that degrades nascent peptide chains during problematic translation. Required to prevent stalled ribosomes from frameshifting.</text>
</comment>
<dbReference type="GO" id="GO:0032259">
    <property type="term" value="P:methylation"/>
    <property type="evidence" value="ECO:0007669"/>
    <property type="project" value="UniProtKB-KW"/>
</dbReference>
<keyword evidence="18" id="KW-1185">Reference proteome</keyword>
<evidence type="ECO:0000256" key="2">
    <source>
        <dbReference type="ARBA" id="ARBA00002777"/>
    </source>
</evidence>
<gene>
    <name evidence="17" type="ORF">ST47_g1266</name>
</gene>
<keyword evidence="9" id="KW-0028">Amino-acid biosynthesis</keyword>
<dbReference type="InterPro" id="IPR013215">
    <property type="entry name" value="Cbl-indep_Met_Synth_N"/>
</dbReference>
<dbReference type="NCBIfam" id="TIGR01371">
    <property type="entry name" value="met_syn_B12ind"/>
    <property type="match status" value="1"/>
</dbReference>
<proteinExistence type="inferred from homology"/>
<comment type="cofactor">
    <cofactor evidence="1">
        <name>Zn(2+)</name>
        <dbReference type="ChEBI" id="CHEBI:29105"/>
    </cofactor>
</comment>
<reference evidence="17 18" key="1">
    <citation type="journal article" date="2016" name="Sci. Rep.">
        <title>Draft genome sequencing and secretome analysis of fungal phytopathogen Ascochyta rabiei provides insight into the necrotrophic effector repertoire.</title>
        <authorList>
            <person name="Verma S."/>
            <person name="Gazara R.K."/>
            <person name="Nizam S."/>
            <person name="Parween S."/>
            <person name="Chattopadhyay D."/>
            <person name="Verma P.K."/>
        </authorList>
    </citation>
    <scope>NUCLEOTIDE SEQUENCE [LARGE SCALE GENOMIC DNA]</scope>
    <source>
        <strain evidence="17 18">ArDII</strain>
    </source>
</reference>
<dbReference type="Gene3D" id="1.10.260.40">
    <property type="entry name" value="lambda repressor-like DNA-binding domains"/>
    <property type="match status" value="1"/>
</dbReference>
<dbReference type="Pfam" id="PF01717">
    <property type="entry name" value="Meth_synt_2"/>
    <property type="match status" value="1"/>
</dbReference>
<feature type="region of interest" description="Disordered" evidence="15">
    <location>
        <begin position="137"/>
        <end position="198"/>
    </location>
</feature>
<evidence type="ECO:0000256" key="9">
    <source>
        <dbReference type="ARBA" id="ARBA00022605"/>
    </source>
</evidence>
<dbReference type="GO" id="GO:0009086">
    <property type="term" value="P:methionine biosynthetic process"/>
    <property type="evidence" value="ECO:0007669"/>
    <property type="project" value="UniProtKB-KW"/>
</dbReference>
<dbReference type="AlphaFoldDB" id="A0A163LCA1"/>
<evidence type="ECO:0000256" key="11">
    <source>
        <dbReference type="ARBA" id="ARBA00022723"/>
    </source>
</evidence>
<evidence type="ECO:0000256" key="7">
    <source>
        <dbReference type="ARBA" id="ARBA00014317"/>
    </source>
</evidence>
<evidence type="ECO:0000256" key="15">
    <source>
        <dbReference type="SAM" id="MobiDB-lite"/>
    </source>
</evidence>
<dbReference type="InterPro" id="IPR002629">
    <property type="entry name" value="Met_Synth_C/arc"/>
</dbReference>
<evidence type="ECO:0000256" key="1">
    <source>
        <dbReference type="ARBA" id="ARBA00001947"/>
    </source>
</evidence>
<dbReference type="EC" id="2.1.1.14" evidence="6"/>
<dbReference type="PANTHER" id="PTHR30519">
    <property type="entry name" value="5-METHYLTETRAHYDROPTEROYLTRIGLUTAMATE--HOMOCYSTEINE METHYLTRANSFERASE"/>
    <property type="match status" value="1"/>
</dbReference>
<evidence type="ECO:0000313" key="18">
    <source>
        <dbReference type="Proteomes" id="UP000076837"/>
    </source>
</evidence>
<feature type="domain" description="HTH cro/C1-type" evidence="16">
    <location>
        <begin position="36"/>
        <end position="71"/>
    </location>
</feature>
<sequence>MSNQFNDRLNSLFETADFHVTNAMVVRGMTEFGCRISTPYLSQLRTGVRTNPSPEVVAALAHFFKVHPDYFYAPSDHTPPAISGGEADLSLLEQLHNVRLRNLTSRVVDLSPSSQDLLVEMAENLRRVGLMLVDAAGSPGTVMRSPEDRSRRRSSVSASCRGEREPGENPGLSRSGKQERPPFMCTGHPPGKRRPVGSIQLDRVPASPKTCRLCRARRARRSTASWNGRVDLHRTSCAVRAVLPAETRGLVRYTRLPAVAINALAIWRNSVTTTFTSTVLGSPRIGPHRELKRATESYWAGRIDADALQAVARDLRRQGLADLRDLGLDSVPVNTFSFYDQMLDTAVLLGALPDRVASVADPLDRYFAAARGTDTIAPLEMTKWFDTNYHYLVPEISPSTTFALDPSKVLSELAEALSDGIAARPVVIGPVTFLLLSKAVGTDEPLLSRLEELLPLYADLLGRLAKAGASWVQLDEPALVGDRTDEEIEAARAAYEQLSALSERPSILLASYFGSLREALPALASTGVEGFAVDLVAGQDSIGSVPELARKLVVAGVVDGRNIWRSDLDSALSTLGALLGSVDTLAVSTSCSLLHVPYTLDAEADVDKALRSWLAFGTEKVKEVVTLATALTQGRESVEDEFALARAAASTRKDDRRLNDASVRGRLDAVLNSATGRAPAAERRAAQDELLSLPPLPTTTIGSYPQTSKIRIARAALRKGEIDEAEYVNRMRAEIAEVVALQEKLDLDVLVHGEPERNDMVQYFAEQLDGFFATANGWVQSYGTRCVRPPILYGDVSRPKQMTVDWITYAQSLTDKPVKGMLTGPVTILAWSFVRDDQPLADSANQVALAIRDETVDLQAAGIGIIQVDEPALRELLPLRAEDQRAYLDWSVGAFRLATSGVADSTAIHTHLCYSEFGAVIGAIAGLDADVTSIEAARSHMEVLDDLSSVGFDLGVGPGVYDIHSPRVPSVDEIAESLREALKAVPVERLWVNPDCGLKTRGSVEVEASLRNLVEAAKLVRAEL</sequence>
<dbReference type="CDD" id="cd03312">
    <property type="entry name" value="CIMS_N_terminal_like"/>
    <property type="match status" value="1"/>
</dbReference>